<dbReference type="GO" id="GO:0046872">
    <property type="term" value="F:metal ion binding"/>
    <property type="evidence" value="ECO:0007669"/>
    <property type="project" value="InterPro"/>
</dbReference>
<dbReference type="RefSeq" id="WP_002584033.1">
    <property type="nucleotide sequence ID" value="NZ_KB850998.1"/>
</dbReference>
<dbReference type="InterPro" id="IPR040570">
    <property type="entry name" value="LAL_C2"/>
</dbReference>
<dbReference type="SUPFAM" id="SSF52440">
    <property type="entry name" value="PreATP-grasp domain"/>
    <property type="match status" value="1"/>
</dbReference>
<dbReference type="InterPro" id="IPR011761">
    <property type="entry name" value="ATP-grasp"/>
</dbReference>
<dbReference type="Gene3D" id="3.30.470.20">
    <property type="entry name" value="ATP-grasp fold, B domain"/>
    <property type="match status" value="1"/>
</dbReference>
<evidence type="ECO:0000256" key="2">
    <source>
        <dbReference type="ARBA" id="ARBA00022741"/>
    </source>
</evidence>
<protein>
    <recommendedName>
        <fullName evidence="5">ATP-grasp domain-containing protein</fullName>
    </recommendedName>
</protein>
<proteinExistence type="predicted"/>
<dbReference type="Pfam" id="PF18603">
    <property type="entry name" value="LAL_C2"/>
    <property type="match status" value="1"/>
</dbReference>
<gene>
    <name evidence="6" type="ORF">HMPREF1090_01055</name>
</gene>
<reference evidence="6 7" key="1">
    <citation type="submission" date="2013-01" db="EMBL/GenBank/DDBJ databases">
        <title>The Genome Sequence of Clostridium clostridioforme 90A8.</title>
        <authorList>
            <consortium name="The Broad Institute Genome Sequencing Platform"/>
            <person name="Earl A."/>
            <person name="Ward D."/>
            <person name="Feldgarden M."/>
            <person name="Gevers D."/>
            <person name="Courvalin P."/>
            <person name="Lambert T."/>
            <person name="Walker B."/>
            <person name="Young S.K."/>
            <person name="Zeng Q."/>
            <person name="Gargeya S."/>
            <person name="Fitzgerald M."/>
            <person name="Haas B."/>
            <person name="Abouelleil A."/>
            <person name="Alvarado L."/>
            <person name="Arachchi H.M."/>
            <person name="Berlin A.M."/>
            <person name="Chapman S.B."/>
            <person name="Dewar J."/>
            <person name="Goldberg J."/>
            <person name="Griggs A."/>
            <person name="Gujja S."/>
            <person name="Hansen M."/>
            <person name="Howarth C."/>
            <person name="Imamovic A."/>
            <person name="Larimer J."/>
            <person name="McCowan C."/>
            <person name="Murphy C."/>
            <person name="Neiman D."/>
            <person name="Pearson M."/>
            <person name="Priest M."/>
            <person name="Roberts A."/>
            <person name="Saif S."/>
            <person name="Shea T."/>
            <person name="Sisk P."/>
            <person name="Sykes S."/>
            <person name="Wortman J."/>
            <person name="Nusbaum C."/>
            <person name="Birren B."/>
        </authorList>
    </citation>
    <scope>NUCLEOTIDE SEQUENCE [LARGE SCALE GENOMIC DNA]</scope>
    <source>
        <strain evidence="6 7">90A8</strain>
    </source>
</reference>
<evidence type="ECO:0000313" key="6">
    <source>
        <dbReference type="EMBL" id="ENZ18738.1"/>
    </source>
</evidence>
<evidence type="ECO:0000313" key="7">
    <source>
        <dbReference type="Proteomes" id="UP000013085"/>
    </source>
</evidence>
<keyword evidence="3 4" id="KW-0067">ATP-binding</keyword>
<sequence>MKKLLIIGAGFLQSFVVKKSRSIGYQTLAVDGNPNAVGFNYADKHAVIDITDKRACLEYAKNEKVDGVLTAATDYGVLTTSYIAQRMGLPGLNYKVAQIIKNKYQTRKCLFENNADDTEQVYEVNKDTDVEQLAEKLNYPVMVKPCDGSGSRGTSRVNSKKELKKACRFAINSSITNCALIETFIVGKEYGAEAFVINGEPFVLAILQKWITNPPYYAELGHAIPNDLKPEVETHAKECVRNAIKVLGIDFGAVNMDMIITPGGKVHIIDIGVRMGGNLIGSHIIPAGTGIDYMSAVICNAIGDKRELTIKENAAVVTRLLAFGGGTIKHLPDFEEIQKNNNVEIYHHLKMGDVVNEYHTNLDGCGYIVAIDKDRDVALKNAEHALIQVEKMIF</sequence>
<dbReference type="Proteomes" id="UP000013085">
    <property type="component" value="Unassembled WGS sequence"/>
</dbReference>
<feature type="domain" description="ATP-grasp" evidence="5">
    <location>
        <begin position="108"/>
        <end position="302"/>
    </location>
</feature>
<organism evidence="6 7">
    <name type="scientific">[Clostridium] clostridioforme 90A8</name>
    <dbReference type="NCBI Taxonomy" id="999408"/>
    <lineage>
        <taxon>Bacteria</taxon>
        <taxon>Bacillati</taxon>
        <taxon>Bacillota</taxon>
        <taxon>Clostridia</taxon>
        <taxon>Lachnospirales</taxon>
        <taxon>Lachnospiraceae</taxon>
        <taxon>Enterocloster</taxon>
    </lineage>
</organism>
<evidence type="ECO:0000256" key="4">
    <source>
        <dbReference type="PROSITE-ProRule" id="PRU00409"/>
    </source>
</evidence>
<evidence type="ECO:0000256" key="1">
    <source>
        <dbReference type="ARBA" id="ARBA00022598"/>
    </source>
</evidence>
<dbReference type="PANTHER" id="PTHR43585">
    <property type="entry name" value="FUMIPYRROLE BIOSYNTHESIS PROTEIN C"/>
    <property type="match status" value="1"/>
</dbReference>
<dbReference type="PANTHER" id="PTHR43585:SF2">
    <property type="entry name" value="ATP-GRASP ENZYME FSQD"/>
    <property type="match status" value="1"/>
</dbReference>
<dbReference type="GO" id="GO:0016874">
    <property type="term" value="F:ligase activity"/>
    <property type="evidence" value="ECO:0007669"/>
    <property type="project" value="UniProtKB-KW"/>
</dbReference>
<keyword evidence="1" id="KW-0436">Ligase</keyword>
<name>A0A0E2HFB2_9FIRM</name>
<dbReference type="InterPro" id="IPR013815">
    <property type="entry name" value="ATP_grasp_subdomain_1"/>
</dbReference>
<dbReference type="PATRIC" id="fig|999408.3.peg.1128"/>
<keyword evidence="2 4" id="KW-0547">Nucleotide-binding</keyword>
<dbReference type="InterPro" id="IPR016185">
    <property type="entry name" value="PreATP-grasp_dom_sf"/>
</dbReference>
<dbReference type="AlphaFoldDB" id="A0A0E2HFB2"/>
<dbReference type="GO" id="GO:0005524">
    <property type="term" value="F:ATP binding"/>
    <property type="evidence" value="ECO:0007669"/>
    <property type="project" value="UniProtKB-UniRule"/>
</dbReference>
<dbReference type="InterPro" id="IPR052032">
    <property type="entry name" value="ATP-dep_AA_Ligase"/>
</dbReference>
<dbReference type="Pfam" id="PF13535">
    <property type="entry name" value="ATP-grasp_4"/>
    <property type="match status" value="1"/>
</dbReference>
<evidence type="ECO:0000256" key="3">
    <source>
        <dbReference type="ARBA" id="ARBA00022840"/>
    </source>
</evidence>
<comment type="caution">
    <text evidence="6">The sequence shown here is derived from an EMBL/GenBank/DDBJ whole genome shotgun (WGS) entry which is preliminary data.</text>
</comment>
<dbReference type="EMBL" id="AGYR01000007">
    <property type="protein sequence ID" value="ENZ18738.1"/>
    <property type="molecule type" value="Genomic_DNA"/>
</dbReference>
<evidence type="ECO:0000259" key="5">
    <source>
        <dbReference type="PROSITE" id="PS50975"/>
    </source>
</evidence>
<dbReference type="Gene3D" id="3.30.1490.20">
    <property type="entry name" value="ATP-grasp fold, A domain"/>
    <property type="match status" value="1"/>
</dbReference>
<dbReference type="HOGENOM" id="CLU_029016_5_0_9"/>
<dbReference type="SUPFAM" id="SSF56059">
    <property type="entry name" value="Glutathione synthetase ATP-binding domain-like"/>
    <property type="match status" value="1"/>
</dbReference>
<dbReference type="PROSITE" id="PS50975">
    <property type="entry name" value="ATP_GRASP"/>
    <property type="match status" value="1"/>
</dbReference>
<accession>A0A0E2HFB2</accession>
<dbReference type="Gene3D" id="3.40.50.20">
    <property type="match status" value="1"/>
</dbReference>